<dbReference type="EMBL" id="BARW01006311">
    <property type="protein sequence ID" value="GAI87738.1"/>
    <property type="molecule type" value="Genomic_DNA"/>
</dbReference>
<dbReference type="InterPro" id="IPR017900">
    <property type="entry name" value="4Fe4S_Fe_S_CS"/>
</dbReference>
<feature type="non-terminal residue" evidence="1">
    <location>
        <position position="1"/>
    </location>
</feature>
<accession>X1S4A5</accession>
<dbReference type="SUPFAM" id="SSF46548">
    <property type="entry name" value="alpha-helical ferredoxin"/>
    <property type="match status" value="1"/>
</dbReference>
<name>X1S4A5_9ZZZZ</name>
<dbReference type="AlphaFoldDB" id="X1S4A5"/>
<comment type="caution">
    <text evidence="1">The sequence shown here is derived from an EMBL/GenBank/DDBJ whole genome shotgun (WGS) entry which is preliminary data.</text>
</comment>
<evidence type="ECO:0000313" key="1">
    <source>
        <dbReference type="EMBL" id="GAI87738.1"/>
    </source>
</evidence>
<protein>
    <recommendedName>
        <fullName evidence="2">4Fe-4S ferredoxin-type domain-containing protein</fullName>
    </recommendedName>
</protein>
<sequence length="167" mass="19698">QWIDFDSIESAKQEITKLINEDEDCRILKDCMLCFSCDEYCPYNSHPFDKINELQEKYLSQDIQPAIVQNSIDTYKAKREFVPRPIDPEKPILNKCAFPKTNAKQMKGPMFDDLQSVFSFSHNWVLDQLLYLIPLNLALVVLHNKYSFFPPKGTVNRELLREYFYDT</sequence>
<evidence type="ECO:0008006" key="2">
    <source>
        <dbReference type="Google" id="ProtNLM"/>
    </source>
</evidence>
<gene>
    <name evidence="1" type="ORF">S12H4_13255</name>
</gene>
<proteinExistence type="predicted"/>
<organism evidence="1">
    <name type="scientific">marine sediment metagenome</name>
    <dbReference type="NCBI Taxonomy" id="412755"/>
    <lineage>
        <taxon>unclassified sequences</taxon>
        <taxon>metagenomes</taxon>
        <taxon>ecological metagenomes</taxon>
    </lineage>
</organism>
<dbReference type="PROSITE" id="PS00198">
    <property type="entry name" value="4FE4S_FER_1"/>
    <property type="match status" value="1"/>
</dbReference>
<reference evidence="1" key="1">
    <citation type="journal article" date="2014" name="Front. Microbiol.">
        <title>High frequency of phylogenetically diverse reductive dehalogenase-homologous genes in deep subseafloor sedimentary metagenomes.</title>
        <authorList>
            <person name="Kawai M."/>
            <person name="Futagami T."/>
            <person name="Toyoda A."/>
            <person name="Takaki Y."/>
            <person name="Nishi S."/>
            <person name="Hori S."/>
            <person name="Arai W."/>
            <person name="Tsubouchi T."/>
            <person name="Morono Y."/>
            <person name="Uchiyama I."/>
            <person name="Ito T."/>
            <person name="Fujiyama A."/>
            <person name="Inagaki F."/>
            <person name="Takami H."/>
        </authorList>
    </citation>
    <scope>NUCLEOTIDE SEQUENCE</scope>
    <source>
        <strain evidence="1">Expedition CK06-06</strain>
    </source>
</reference>